<evidence type="ECO:0008006" key="3">
    <source>
        <dbReference type="Google" id="ProtNLM"/>
    </source>
</evidence>
<organism evidence="1 2">
    <name type="scientific">Streptomyces antimycoticus</name>
    <dbReference type="NCBI Taxonomy" id="68175"/>
    <lineage>
        <taxon>Bacteria</taxon>
        <taxon>Bacillati</taxon>
        <taxon>Actinomycetota</taxon>
        <taxon>Actinomycetes</taxon>
        <taxon>Kitasatosporales</taxon>
        <taxon>Streptomycetaceae</taxon>
        <taxon>Streptomyces</taxon>
        <taxon>Streptomyces violaceusniger group</taxon>
    </lineage>
</organism>
<accession>A0ABD5JMB5</accession>
<dbReference type="EMBL" id="JAZBJQ010000050">
    <property type="protein sequence ID" value="MEE4589601.1"/>
    <property type="molecule type" value="Genomic_DNA"/>
</dbReference>
<gene>
    <name evidence="1" type="ORF">V2K49_42465</name>
</gene>
<sequence>MLAKIGRWMVAEHPDIAEPGQWTRQTCASWVAAVDRMTVGDFSQWTHSMRSQGRLGKPRTAQSTPGYLKVPRAFFRDLHEWEWIPRRFDPAHALRTPRSVRALMARTRGRSLMTSGPSCCVPA</sequence>
<name>A0ABD5JMB5_9ACTN</name>
<proteinExistence type="predicted"/>
<reference evidence="1 2" key="1">
    <citation type="submission" date="2023-11" db="EMBL/GenBank/DDBJ databases">
        <title>30 novel species of actinomycetes from the DSMZ collection.</title>
        <authorList>
            <person name="Nouioui I."/>
        </authorList>
    </citation>
    <scope>NUCLEOTIDE SEQUENCE [LARGE SCALE GENOMIC DNA]</scope>
    <source>
        <strain evidence="1 2">DSM 41602</strain>
    </source>
</reference>
<dbReference type="RefSeq" id="WP_250846424.1">
    <property type="nucleotide sequence ID" value="NZ_JBEYSQ010000013.1"/>
</dbReference>
<evidence type="ECO:0000313" key="2">
    <source>
        <dbReference type="Proteomes" id="UP001354649"/>
    </source>
</evidence>
<protein>
    <recommendedName>
        <fullName evidence="3">Core-binding (CB) domain-containing protein</fullName>
    </recommendedName>
</protein>
<comment type="caution">
    <text evidence="1">The sequence shown here is derived from an EMBL/GenBank/DDBJ whole genome shotgun (WGS) entry which is preliminary data.</text>
</comment>
<dbReference type="AlphaFoldDB" id="A0ABD5JMB5"/>
<evidence type="ECO:0000313" key="1">
    <source>
        <dbReference type="EMBL" id="MEE4589601.1"/>
    </source>
</evidence>
<dbReference type="Proteomes" id="UP001354649">
    <property type="component" value="Unassembled WGS sequence"/>
</dbReference>